<reference evidence="1 2" key="1">
    <citation type="submission" date="2019-03" db="EMBL/GenBank/DDBJ databases">
        <title>The genome sequence of a newly discovered highly antifungal drug resistant Aspergillus species, Aspergillus tanneri NIH 1004.</title>
        <authorList>
            <person name="Mounaud S."/>
            <person name="Singh I."/>
            <person name="Joardar V."/>
            <person name="Pakala S."/>
            <person name="Pakala S."/>
            <person name="Venepally P."/>
            <person name="Hoover J."/>
            <person name="Nierman W."/>
            <person name="Chung J."/>
            <person name="Losada L."/>
        </authorList>
    </citation>
    <scope>NUCLEOTIDE SEQUENCE [LARGE SCALE GENOMIC DNA]</scope>
    <source>
        <strain evidence="1 2">NIH1004</strain>
    </source>
</reference>
<dbReference type="EMBL" id="SOSA01000763">
    <property type="protein sequence ID" value="THC88813.1"/>
    <property type="molecule type" value="Genomic_DNA"/>
</dbReference>
<comment type="caution">
    <text evidence="1">The sequence shown here is derived from an EMBL/GenBank/DDBJ whole genome shotgun (WGS) entry which is preliminary data.</text>
</comment>
<evidence type="ECO:0000313" key="2">
    <source>
        <dbReference type="Proteomes" id="UP000308092"/>
    </source>
</evidence>
<gene>
    <name evidence="1" type="ORF">EYZ11_011741</name>
</gene>
<dbReference type="VEuPathDB" id="FungiDB:EYZ11_011741"/>
<dbReference type="AlphaFoldDB" id="A0A4S3J210"/>
<protein>
    <submittedName>
        <fullName evidence="1">Uncharacterized protein</fullName>
    </submittedName>
</protein>
<dbReference type="Proteomes" id="UP000308092">
    <property type="component" value="Unassembled WGS sequence"/>
</dbReference>
<organism evidence="1 2">
    <name type="scientific">Aspergillus tanneri</name>
    <dbReference type="NCBI Taxonomy" id="1220188"/>
    <lineage>
        <taxon>Eukaryota</taxon>
        <taxon>Fungi</taxon>
        <taxon>Dikarya</taxon>
        <taxon>Ascomycota</taxon>
        <taxon>Pezizomycotina</taxon>
        <taxon>Eurotiomycetes</taxon>
        <taxon>Eurotiomycetidae</taxon>
        <taxon>Eurotiales</taxon>
        <taxon>Aspergillaceae</taxon>
        <taxon>Aspergillus</taxon>
        <taxon>Aspergillus subgen. Circumdati</taxon>
    </lineage>
</organism>
<name>A0A4S3J210_9EURO</name>
<accession>A0A4S3J210</accession>
<sequence length="31" mass="3684">MARKTTIITTFFESEVQVRHYWICDPLLADV</sequence>
<proteinExistence type="predicted"/>
<evidence type="ECO:0000313" key="1">
    <source>
        <dbReference type="EMBL" id="THC88813.1"/>
    </source>
</evidence>
<keyword evidence="2" id="KW-1185">Reference proteome</keyword>